<evidence type="ECO:0000256" key="5">
    <source>
        <dbReference type="ARBA" id="ARBA00022840"/>
    </source>
</evidence>
<dbReference type="GO" id="GO:0006298">
    <property type="term" value="P:mismatch repair"/>
    <property type="evidence" value="ECO:0007669"/>
    <property type="project" value="InterPro"/>
</dbReference>
<evidence type="ECO:0000256" key="7">
    <source>
        <dbReference type="ARBA" id="ARBA00023136"/>
    </source>
</evidence>
<dbReference type="Pfam" id="PF25876">
    <property type="entry name" value="HH_MFP_RND"/>
    <property type="match status" value="1"/>
</dbReference>
<feature type="transmembrane region" description="Helical" evidence="9">
    <location>
        <begin position="6"/>
        <end position="25"/>
    </location>
</feature>
<keyword evidence="4" id="KW-0547">Nucleotide-binding</keyword>
<evidence type="ECO:0000259" key="10">
    <source>
        <dbReference type="SMART" id="SM00534"/>
    </source>
</evidence>
<feature type="region of interest" description="Disordered" evidence="8">
    <location>
        <begin position="745"/>
        <end position="768"/>
    </location>
</feature>
<dbReference type="InterPro" id="IPR006143">
    <property type="entry name" value="RND_pump_MFP"/>
</dbReference>
<evidence type="ECO:0000256" key="6">
    <source>
        <dbReference type="ARBA" id="ARBA00023125"/>
    </source>
</evidence>
<dbReference type="GO" id="GO:1990281">
    <property type="term" value="C:efflux pump complex"/>
    <property type="evidence" value="ECO:0007669"/>
    <property type="project" value="TreeGrafter"/>
</dbReference>
<feature type="compositionally biased region" description="Basic and acidic residues" evidence="8">
    <location>
        <begin position="610"/>
        <end position="624"/>
    </location>
</feature>
<dbReference type="InterPro" id="IPR058625">
    <property type="entry name" value="MdtA-like_BSH"/>
</dbReference>
<dbReference type="GO" id="GO:0030983">
    <property type="term" value="F:mismatched DNA binding"/>
    <property type="evidence" value="ECO:0007669"/>
    <property type="project" value="InterPro"/>
</dbReference>
<dbReference type="InterPro" id="IPR027417">
    <property type="entry name" value="P-loop_NTPase"/>
</dbReference>
<keyword evidence="6" id="KW-0238">DNA-binding</keyword>
<evidence type="ECO:0000256" key="2">
    <source>
        <dbReference type="ARBA" id="ARBA00022475"/>
    </source>
</evidence>
<organism evidence="11 12">
    <name type="scientific">Dorcoceras hygrometricum</name>
    <dbReference type="NCBI Taxonomy" id="472368"/>
    <lineage>
        <taxon>Eukaryota</taxon>
        <taxon>Viridiplantae</taxon>
        <taxon>Streptophyta</taxon>
        <taxon>Embryophyta</taxon>
        <taxon>Tracheophyta</taxon>
        <taxon>Spermatophyta</taxon>
        <taxon>Magnoliopsida</taxon>
        <taxon>eudicotyledons</taxon>
        <taxon>Gunneridae</taxon>
        <taxon>Pentapetalae</taxon>
        <taxon>asterids</taxon>
        <taxon>lamiids</taxon>
        <taxon>Lamiales</taxon>
        <taxon>Gesneriaceae</taxon>
        <taxon>Didymocarpoideae</taxon>
        <taxon>Trichosporeae</taxon>
        <taxon>Loxocarpinae</taxon>
        <taxon>Dorcoceras</taxon>
    </lineage>
</organism>
<keyword evidence="5" id="KW-0067">ATP-binding</keyword>
<feature type="compositionally biased region" description="Basic residues" evidence="8">
    <location>
        <begin position="448"/>
        <end position="462"/>
    </location>
</feature>
<reference evidence="11 12" key="1">
    <citation type="journal article" date="2015" name="Proc. Natl. Acad. Sci. U.S.A.">
        <title>The resurrection genome of Boea hygrometrica: A blueprint for survival of dehydration.</title>
        <authorList>
            <person name="Xiao L."/>
            <person name="Yang G."/>
            <person name="Zhang L."/>
            <person name="Yang X."/>
            <person name="Zhao S."/>
            <person name="Ji Z."/>
            <person name="Zhou Q."/>
            <person name="Hu M."/>
            <person name="Wang Y."/>
            <person name="Chen M."/>
            <person name="Xu Y."/>
            <person name="Jin H."/>
            <person name="Xiao X."/>
            <person name="Hu G."/>
            <person name="Bao F."/>
            <person name="Hu Y."/>
            <person name="Wan P."/>
            <person name="Li L."/>
            <person name="Deng X."/>
            <person name="Kuang T."/>
            <person name="Xiang C."/>
            <person name="Zhu J.K."/>
            <person name="Oliver M.J."/>
            <person name="He Y."/>
        </authorList>
    </citation>
    <scope>NUCLEOTIDE SEQUENCE [LARGE SCALE GENOMIC DNA]</scope>
    <source>
        <strain evidence="12">cv. XS01</strain>
    </source>
</reference>
<dbReference type="Pfam" id="PF00488">
    <property type="entry name" value="MutS_V"/>
    <property type="match status" value="1"/>
</dbReference>
<evidence type="ECO:0000313" key="11">
    <source>
        <dbReference type="EMBL" id="KZV14784.1"/>
    </source>
</evidence>
<keyword evidence="9" id="KW-0812">Transmembrane</keyword>
<keyword evidence="2" id="KW-1003">Cell membrane</keyword>
<feature type="region of interest" description="Disordered" evidence="8">
    <location>
        <begin position="357"/>
        <end position="479"/>
    </location>
</feature>
<dbReference type="EMBL" id="KV020185">
    <property type="protein sequence ID" value="KZV14784.1"/>
    <property type="molecule type" value="Genomic_DNA"/>
</dbReference>
<feature type="region of interest" description="Disordered" evidence="8">
    <location>
        <begin position="685"/>
        <end position="706"/>
    </location>
</feature>
<feature type="compositionally biased region" description="Basic and acidic residues" evidence="8">
    <location>
        <begin position="745"/>
        <end position="756"/>
    </location>
</feature>
<dbReference type="InterPro" id="IPR000432">
    <property type="entry name" value="DNA_mismatch_repair_MutS_C"/>
</dbReference>
<comment type="subcellular location">
    <subcellularLocation>
        <location evidence="1">Cell membrane</location>
    </subcellularLocation>
</comment>
<feature type="compositionally biased region" description="Basic residues" evidence="8">
    <location>
        <begin position="759"/>
        <end position="768"/>
    </location>
</feature>
<dbReference type="GO" id="GO:0015562">
    <property type="term" value="F:efflux transmembrane transporter activity"/>
    <property type="evidence" value="ECO:0007669"/>
    <property type="project" value="TreeGrafter"/>
</dbReference>
<dbReference type="Gene3D" id="2.40.50.100">
    <property type="match status" value="1"/>
</dbReference>
<dbReference type="SUPFAM" id="SSF52540">
    <property type="entry name" value="P-loop containing nucleoside triphosphate hydrolases"/>
    <property type="match status" value="1"/>
</dbReference>
<dbReference type="Proteomes" id="UP000250235">
    <property type="component" value="Unassembled WGS sequence"/>
</dbReference>
<dbReference type="InterPro" id="IPR058624">
    <property type="entry name" value="MdtA-like_HH"/>
</dbReference>
<proteinExistence type="predicted"/>
<protein>
    <submittedName>
        <fullName evidence="11">Macrolide-specific efflux protein macA</fullName>
    </submittedName>
</protein>
<evidence type="ECO:0000256" key="1">
    <source>
        <dbReference type="ARBA" id="ARBA00004236"/>
    </source>
</evidence>
<feature type="compositionally biased region" description="Low complexity" evidence="8">
    <location>
        <begin position="695"/>
        <end position="706"/>
    </location>
</feature>
<dbReference type="PANTHER" id="PTHR30469:SF36">
    <property type="entry name" value="BLL3903 PROTEIN"/>
    <property type="match status" value="1"/>
</dbReference>
<dbReference type="SUPFAM" id="SSF111369">
    <property type="entry name" value="HlyD-like secretion proteins"/>
    <property type="match status" value="1"/>
</dbReference>
<evidence type="ECO:0000256" key="3">
    <source>
        <dbReference type="ARBA" id="ARBA00022519"/>
    </source>
</evidence>
<dbReference type="Gene3D" id="2.40.30.170">
    <property type="match status" value="1"/>
</dbReference>
<feature type="region of interest" description="Disordered" evidence="8">
    <location>
        <begin position="580"/>
        <end position="634"/>
    </location>
</feature>
<keyword evidence="12" id="KW-1185">Reference proteome</keyword>
<gene>
    <name evidence="11" type="ORF">F511_04309</name>
</gene>
<dbReference type="Gene3D" id="1.10.287.470">
    <property type="entry name" value="Helix hairpin bin"/>
    <property type="match status" value="1"/>
</dbReference>
<dbReference type="NCBIfam" id="TIGR01730">
    <property type="entry name" value="RND_mfp"/>
    <property type="match status" value="1"/>
</dbReference>
<sequence>MSRFWKIALIVVAVIVLAIVAVRLLHKPGRAGKPGGMGGTDNPPVPVTVVPVARENVPVYLTALGTVQALNTITVNPQVSGQLIKLDFTEGQQVKKGQLLAEIDPRTFQAQYDQALAKEKQDEASLATAQSTLKRNQALVAKGYVAALDMDTYRNNVNQLQAAVVQDKAAAESARVQLEYTRITSPIDGVAGIRAVDPGNVVSTSSTIVTLTQLHPIYVMFTLPEQNLDMVRKAQQEAPLQVTALDRVDAHPVATGGVLQVIDNEIDATTGTFRLKSQFPNMQGELWPGQFVNVRLQVRVDDGALVIPAEAVQRGPDGDYVYQAGVAPNSSTQPACNSGGLNQAILSWLLLFGPAKRSNSGAGRRPKPPCSLRNRHHDSFAEPPPRGTDAVARLNARQPPLRASPPLPECAHASSEPNAPPQVRRTAAGRGGTAWRLPPRAGPVAAHRDRRGRHHRRGHLRAGRPAGGDECRPGGGTVVPDRRFRQRLRRAVLRRVRRADPGHRQRLHLRLRGAGRVRGLDHRLGPAARIRAGGRGGGDRLVGLRAGAAGLGRRAPAGVGAAEHERADHAVLPAAALRRARRHGDRRAQRRSPLQRDRCRRLAGGGAAAHRADGMGRALQHPDRGGQGAGCAAGDRRGRVLHPQRELASVHPAAAVRCAGHGPFRLGRRAHRRQRGVLRGVRLRHTDHRGGGGQASAARPAARGAAVPRRGDGAVHRGVAGAHRHHPLQQSRRRCLGVAGFRGDRPALGEHRDRGGRGGGRHQRAVRLHAGRGADLVRAGARRPAAGVVCQGQSALRHAGAADPDPRRVHRHRGGPAADRRGGRAGQHRHAERLHHHLLGGAGIAHPQAAAAAQLPHAVDRPAGAAGRAVLAAADLRCAVAGRAWLAAHRWPAPGWNNPAADGAGGGRMSIGYLAKDLGRRCLDALLPRRKVLAELRAQWGQPGAKREPLAGRWYGLVRADVDGVDDKTWDDLEFPRLFADLDTTVTPLGSQVLYRRLREYVEDPAELAARHAVHERLAADRALRERLQLALWPLRASSHAQVADALFGEPPEPLPGRGLLSLWAAFSLVLLLAVVAYSWSAWWWLAVLPINAVILYRCSWRSLHEIEALKACLQMLRVADTLSASRAGDVPLPQLERLRAERAHRDEARRALWLLGVLKREPLAYVAVWLNIACLLELVVHLWTVGRFQRLRGRLHPSFELVGGLDAALALASALAMYPRHCQPLIASSPRLEIVDGRHPLLAGGVANSIRLDGRGVLVTGSNMAGKTTFVKMLGINAILGRTAGFCLAARAVLPSLRVMAAIHGVHSVESGKSHYFAEIETIRAFLGEAEKGGGLFVIDEPFSGTNTVERVAIARAVLQALGDRSLALVTTHDVELQAMLQDRYELCHFQEDPDAPAFFDYRMRPGPAVARNAIRLLARVGFPRRVVDDAMVYAGERRQT</sequence>
<dbReference type="PANTHER" id="PTHR30469">
    <property type="entry name" value="MULTIDRUG RESISTANCE PROTEIN MDTA"/>
    <property type="match status" value="1"/>
</dbReference>
<dbReference type="Gene3D" id="3.40.50.300">
    <property type="entry name" value="P-loop containing nucleotide triphosphate hydrolases"/>
    <property type="match status" value="1"/>
</dbReference>
<keyword evidence="3" id="KW-0997">Cell inner membrane</keyword>
<evidence type="ECO:0000256" key="4">
    <source>
        <dbReference type="ARBA" id="ARBA00022741"/>
    </source>
</evidence>
<feature type="domain" description="DNA mismatch repair proteins mutS family" evidence="10">
    <location>
        <begin position="1255"/>
        <end position="1437"/>
    </location>
</feature>
<name>A0A2Z6ZZS3_9LAMI</name>
<keyword evidence="9" id="KW-1133">Transmembrane helix</keyword>
<evidence type="ECO:0000256" key="9">
    <source>
        <dbReference type="SAM" id="Phobius"/>
    </source>
</evidence>
<feature type="transmembrane region" description="Helical" evidence="9">
    <location>
        <begin position="1060"/>
        <end position="1080"/>
    </location>
</feature>
<evidence type="ECO:0000256" key="8">
    <source>
        <dbReference type="SAM" id="MobiDB-lite"/>
    </source>
</evidence>
<dbReference type="Pfam" id="PF25944">
    <property type="entry name" value="Beta-barrel_RND"/>
    <property type="match status" value="1"/>
</dbReference>
<feature type="compositionally biased region" description="Basic residues" evidence="8">
    <location>
        <begin position="580"/>
        <end position="590"/>
    </location>
</feature>
<accession>A0A2Z6ZZS3</accession>
<dbReference type="Pfam" id="PF25917">
    <property type="entry name" value="BSH_RND"/>
    <property type="match status" value="1"/>
</dbReference>
<feature type="transmembrane region" description="Helical" evidence="9">
    <location>
        <begin position="1164"/>
        <end position="1187"/>
    </location>
</feature>
<dbReference type="OrthoDB" id="1751310at2759"/>
<keyword evidence="7 9" id="KW-0472">Membrane</keyword>
<dbReference type="GO" id="GO:0005524">
    <property type="term" value="F:ATP binding"/>
    <property type="evidence" value="ECO:0007669"/>
    <property type="project" value="UniProtKB-KW"/>
</dbReference>
<evidence type="ECO:0000313" key="12">
    <source>
        <dbReference type="Proteomes" id="UP000250235"/>
    </source>
</evidence>
<feature type="region of interest" description="Disordered" evidence="8">
    <location>
        <begin position="790"/>
        <end position="830"/>
    </location>
</feature>
<dbReference type="InterPro" id="IPR058626">
    <property type="entry name" value="MdtA-like_b-barrel"/>
</dbReference>
<dbReference type="SMART" id="SM00534">
    <property type="entry name" value="MUTSac"/>
    <property type="match status" value="1"/>
</dbReference>